<feature type="region of interest" description="Disordered" evidence="1">
    <location>
        <begin position="1"/>
        <end position="30"/>
    </location>
</feature>
<gene>
    <name evidence="4" type="primary">LOC108853639</name>
</gene>
<dbReference type="SMART" id="SM00612">
    <property type="entry name" value="Kelch"/>
    <property type="match status" value="2"/>
</dbReference>
<evidence type="ECO:0000256" key="1">
    <source>
        <dbReference type="SAM" id="MobiDB-lite"/>
    </source>
</evidence>
<dbReference type="SUPFAM" id="SSF81383">
    <property type="entry name" value="F-box domain"/>
    <property type="match status" value="1"/>
</dbReference>
<dbReference type="GeneID" id="108853639"/>
<dbReference type="InterPro" id="IPR036047">
    <property type="entry name" value="F-box-like_dom_sf"/>
</dbReference>
<feature type="compositionally biased region" description="Polar residues" evidence="1">
    <location>
        <begin position="1"/>
        <end position="12"/>
    </location>
</feature>
<name>A0A6J0NDI1_RAPSA</name>
<dbReference type="PANTHER" id="PTHR24414">
    <property type="entry name" value="F-BOX/KELCH-REPEAT PROTEIN SKIP4"/>
    <property type="match status" value="1"/>
</dbReference>
<protein>
    <submittedName>
        <fullName evidence="4">F-box/kelch-repeat protein At4g39240-like</fullName>
    </submittedName>
</protein>
<dbReference type="InterPro" id="IPR057499">
    <property type="entry name" value="Kelch_FKB95"/>
</dbReference>
<dbReference type="InterPro" id="IPR006652">
    <property type="entry name" value="Kelch_1"/>
</dbReference>
<reference evidence="4" key="1">
    <citation type="submission" date="2025-08" db="UniProtKB">
        <authorList>
            <consortium name="RefSeq"/>
        </authorList>
    </citation>
    <scope>IDENTIFICATION</scope>
    <source>
        <tissue evidence="4">Leaf</tissue>
    </source>
</reference>
<dbReference type="InterPro" id="IPR001810">
    <property type="entry name" value="F-box_dom"/>
</dbReference>
<dbReference type="RefSeq" id="XP_018482549.2">
    <property type="nucleotide sequence ID" value="XM_018627047.2"/>
</dbReference>
<dbReference type="SMART" id="SM00256">
    <property type="entry name" value="FBOX"/>
    <property type="match status" value="1"/>
</dbReference>
<proteinExistence type="predicted"/>
<dbReference type="Pfam" id="PF25210">
    <property type="entry name" value="Kelch_FKB95"/>
    <property type="match status" value="1"/>
</dbReference>
<dbReference type="InterPro" id="IPR015915">
    <property type="entry name" value="Kelch-typ_b-propeller"/>
</dbReference>
<evidence type="ECO:0000313" key="4">
    <source>
        <dbReference type="RefSeq" id="XP_018482549.2"/>
    </source>
</evidence>
<feature type="domain" description="F-box" evidence="2">
    <location>
        <begin position="36"/>
        <end position="76"/>
    </location>
</feature>
<dbReference type="AlphaFoldDB" id="A0A6J0NDI1"/>
<dbReference type="PANTHER" id="PTHR24414:SF78">
    <property type="entry name" value="F-BOX DOMAIN-CONTAINING PROTEIN"/>
    <property type="match status" value="1"/>
</dbReference>
<dbReference type="Proteomes" id="UP000504610">
    <property type="component" value="Unplaced"/>
</dbReference>
<feature type="compositionally biased region" description="Basic residues" evidence="1">
    <location>
        <begin position="18"/>
        <end position="27"/>
    </location>
</feature>
<keyword evidence="3" id="KW-1185">Reference proteome</keyword>
<organism evidence="3 4">
    <name type="scientific">Raphanus sativus</name>
    <name type="common">Radish</name>
    <name type="synonym">Raphanus raphanistrum var. sativus</name>
    <dbReference type="NCBI Taxonomy" id="3726"/>
    <lineage>
        <taxon>Eukaryota</taxon>
        <taxon>Viridiplantae</taxon>
        <taxon>Streptophyta</taxon>
        <taxon>Embryophyta</taxon>
        <taxon>Tracheophyta</taxon>
        <taxon>Spermatophyta</taxon>
        <taxon>Magnoliopsida</taxon>
        <taxon>eudicotyledons</taxon>
        <taxon>Gunneridae</taxon>
        <taxon>Pentapetalae</taxon>
        <taxon>rosids</taxon>
        <taxon>malvids</taxon>
        <taxon>Brassicales</taxon>
        <taxon>Brassicaceae</taxon>
        <taxon>Brassiceae</taxon>
        <taxon>Raphanus</taxon>
    </lineage>
</organism>
<dbReference type="OrthoDB" id="45365at2759"/>
<evidence type="ECO:0000313" key="3">
    <source>
        <dbReference type="Proteomes" id="UP000504610"/>
    </source>
</evidence>
<dbReference type="SUPFAM" id="SSF117281">
    <property type="entry name" value="Kelch motif"/>
    <property type="match status" value="1"/>
</dbReference>
<dbReference type="Gene3D" id="2.120.10.80">
    <property type="entry name" value="Kelch-type beta propeller"/>
    <property type="match status" value="1"/>
</dbReference>
<dbReference type="Pfam" id="PF00646">
    <property type="entry name" value="F-box"/>
    <property type="match status" value="1"/>
</dbReference>
<dbReference type="InterPro" id="IPR050354">
    <property type="entry name" value="F-box/kelch-repeat_ARATH"/>
</dbReference>
<feature type="non-terminal residue" evidence="4">
    <location>
        <position position="261"/>
    </location>
</feature>
<dbReference type="KEGG" id="rsz:108853639"/>
<evidence type="ECO:0000259" key="2">
    <source>
        <dbReference type="SMART" id="SM00256"/>
    </source>
</evidence>
<sequence>MHLLTITSSSGPNAEKPPHKKKKKMHGPRPSSLLLLPDDLSLNCLAHVPRRYHPSVSMVSTTLRRLIASREIYVERSLLRRTEHVLYVALRYCVTDTPRWYTLNLKPFGQQEESGVNYSLVPVPSPFPSVPSWGMSIVTVGSKIYVIGGCVKDRFVSTGFVIDCPSYTCRFLPRMKQKCGCAAAEIVDGKLYVIRGCKPKSLNWIEAFDLETETWETVTGVYNVEVHEHEKMIRSFVMDGKIYLMDRNNSFVYDPKERRLE</sequence>
<accession>A0A6J0NDI1</accession>